<comment type="catalytic activity">
    <reaction evidence="8">
        <text>an acyl phosphate + H2O = a carboxylate + phosphate + H(+)</text>
        <dbReference type="Rhea" id="RHEA:14965"/>
        <dbReference type="ChEBI" id="CHEBI:15377"/>
        <dbReference type="ChEBI" id="CHEBI:15378"/>
        <dbReference type="ChEBI" id="CHEBI:29067"/>
        <dbReference type="ChEBI" id="CHEBI:43474"/>
        <dbReference type="ChEBI" id="CHEBI:59918"/>
        <dbReference type="EC" id="3.6.1.7"/>
    </reaction>
</comment>
<evidence type="ECO:0000256" key="3">
    <source>
        <dbReference type="ARBA" id="ARBA00008097"/>
    </source>
</evidence>
<dbReference type="Pfam" id="PF07503">
    <property type="entry name" value="zf-HYPF"/>
    <property type="match status" value="2"/>
</dbReference>
<dbReference type="InterPro" id="IPR036046">
    <property type="entry name" value="Acylphosphatase-like_dom_sf"/>
</dbReference>
<evidence type="ECO:0000256" key="6">
    <source>
        <dbReference type="ARBA" id="ARBA00022771"/>
    </source>
</evidence>
<dbReference type="SUPFAM" id="SSF55821">
    <property type="entry name" value="YrdC/RibB"/>
    <property type="match status" value="1"/>
</dbReference>
<dbReference type="InterPro" id="IPR017945">
    <property type="entry name" value="DHBP_synth_RibB-like_a/b_dom"/>
</dbReference>
<dbReference type="UniPathway" id="UPA00335"/>
<dbReference type="InterPro" id="IPR055128">
    <property type="entry name" value="HypF_C_2"/>
</dbReference>
<dbReference type="GO" id="GO:0008270">
    <property type="term" value="F:zinc ion binding"/>
    <property type="evidence" value="ECO:0007669"/>
    <property type="project" value="UniProtKB-KW"/>
</dbReference>
<dbReference type="SUPFAM" id="SSF53067">
    <property type="entry name" value="Actin-like ATPase domain"/>
    <property type="match status" value="1"/>
</dbReference>
<dbReference type="FunFam" id="3.30.420.40:FF:000124">
    <property type="entry name" value="Carbamoyltransferase HypF"/>
    <property type="match status" value="1"/>
</dbReference>
<dbReference type="NCBIfam" id="TIGR00143">
    <property type="entry name" value="hypF"/>
    <property type="match status" value="1"/>
</dbReference>
<protein>
    <recommendedName>
        <fullName evidence="10">Carbamoyltransferase</fullName>
        <ecNumber evidence="10">6.2.-.-</ecNumber>
    </recommendedName>
</protein>
<dbReference type="PIRSF" id="PIRSF006256">
    <property type="entry name" value="CMPcnvr_hdrg_mat"/>
    <property type="match status" value="1"/>
</dbReference>
<evidence type="ECO:0000313" key="15">
    <source>
        <dbReference type="Proteomes" id="UP000539953"/>
    </source>
</evidence>
<sequence>MERIRIRVFGIVQGVGFRPFVVRIAHANAVTGTVTNKGPYVEIFVQGTAAQNEAFIHDLKIKAPDRSMILKIETEPCEPIDETDFTILHSMKVKGDIFVSPDIAICPTCQKELYGPANRRYLHPFINCTACGPRLTILDGMPYDRERTSMKEFPMCPACEYEYTHEETRRYHAQPVCCNECGPELYIMDTDIRRDAALKTCRQALCDGRIAAVKGIGGFHLCCDATNQETVMTLRRRKTRPFKPLAVMMKNMDVVRRECEVSPAQEKILTGAQKPILLLKKKPNGKLCRAIAPDNPYVGVMLPYAPVQMLLFEYPDDLQTPDCLVMTSANPKGAPICRTDEDVRENLMSICDLVLSNNRRIRLRADDSVMAWFDDKPMMIRRSRGYAPLPAAVPVQTDRKILGIGGELKNTFCLTNKDLFYLSPYIGDLSDIRSVEALRQAIQRMEDLLEIRPDVVACDLHPQYNSRLVAHDLGLPVVEIQHHYAHVLSCMAENQLSGEVIGIAMDGTGYGTDQTIWGGEFFVCDEHNYTRYGSIEPFVLPGGDRAAVECYRPAVALLHQHRLMDQAAALHLCDAGTQDVLCTMIEQHIHTIPTTSVGRLFDAVSAILGLRLTNTCEGEASMVLEFTAMQGHPSDPLPVKIKDHQLMVKEMLQALVRRHLDGEPAADTALAFHHWLAQGIAAMCRQIREAAALKRVCISGGCAQNQVLLHQLKEQLTKDGFAVYTHQMIPANDGGIALGQAYYAAANPEKGE</sequence>
<keyword evidence="15" id="KW-1185">Reference proteome</keyword>
<dbReference type="Gene3D" id="3.30.110.120">
    <property type="match status" value="1"/>
</dbReference>
<proteinExistence type="inferred from homology"/>
<dbReference type="PROSITE" id="PS00150">
    <property type="entry name" value="ACYLPHOSPHATASE_1"/>
    <property type="match status" value="1"/>
</dbReference>
<dbReference type="GO" id="GO:0003998">
    <property type="term" value="F:acylphosphatase activity"/>
    <property type="evidence" value="ECO:0007669"/>
    <property type="project" value="UniProtKB-EC"/>
</dbReference>
<comment type="catalytic activity">
    <reaction evidence="9">
        <text>C-terminal L-cysteinyl-[HypE protein] + carbamoyl phosphate + ATP + H2O = C-terminal S-carboxamide-L-cysteinyl-[HypE protein] + AMP + phosphate + diphosphate + H(+)</text>
        <dbReference type="Rhea" id="RHEA:55636"/>
        <dbReference type="Rhea" id="RHEA-COMP:14247"/>
        <dbReference type="Rhea" id="RHEA-COMP:14392"/>
        <dbReference type="ChEBI" id="CHEBI:15377"/>
        <dbReference type="ChEBI" id="CHEBI:15378"/>
        <dbReference type="ChEBI" id="CHEBI:30616"/>
        <dbReference type="ChEBI" id="CHEBI:33019"/>
        <dbReference type="ChEBI" id="CHEBI:43474"/>
        <dbReference type="ChEBI" id="CHEBI:58228"/>
        <dbReference type="ChEBI" id="CHEBI:76913"/>
        <dbReference type="ChEBI" id="CHEBI:139126"/>
        <dbReference type="ChEBI" id="CHEBI:456215"/>
    </reaction>
</comment>
<dbReference type="InterPro" id="IPR043129">
    <property type="entry name" value="ATPase_NBD"/>
</dbReference>
<dbReference type="GO" id="GO:0051604">
    <property type="term" value="P:protein maturation"/>
    <property type="evidence" value="ECO:0007669"/>
    <property type="project" value="TreeGrafter"/>
</dbReference>
<comment type="pathway">
    <text evidence="1">Protein modification; [NiFe] hydrogenase maturation.</text>
</comment>
<dbReference type="InterPro" id="IPR051060">
    <property type="entry name" value="Carbamoyltrans_HypF-like"/>
</dbReference>
<feature type="domain" description="Acylphosphatase-like" evidence="12">
    <location>
        <begin position="3"/>
        <end position="89"/>
    </location>
</feature>
<dbReference type="Pfam" id="PF17788">
    <property type="entry name" value="HypF_C"/>
    <property type="match status" value="1"/>
</dbReference>
<evidence type="ECO:0000256" key="11">
    <source>
        <dbReference type="PROSITE-ProRule" id="PRU00520"/>
    </source>
</evidence>
<keyword evidence="7" id="KW-0862">Zinc</keyword>
<dbReference type="InterPro" id="IPR006070">
    <property type="entry name" value="Sua5-like_dom"/>
</dbReference>
<reference evidence="14 15" key="1">
    <citation type="submission" date="2020-08" db="EMBL/GenBank/DDBJ databases">
        <title>Genomic Encyclopedia of Type Strains, Phase IV (KMG-IV): sequencing the most valuable type-strain genomes for metagenomic binning, comparative biology and taxonomic classification.</title>
        <authorList>
            <person name="Goeker M."/>
        </authorList>
    </citation>
    <scope>NUCLEOTIDE SEQUENCE [LARGE SCALE GENOMIC DNA]</scope>
    <source>
        <strain evidence="14 15">DSM 25799</strain>
    </source>
</reference>
<comment type="similarity">
    <text evidence="2">Belongs to the acylphosphatase family.</text>
</comment>
<dbReference type="PANTHER" id="PTHR42959:SF1">
    <property type="entry name" value="CARBAMOYLTRANSFERASE HYPF"/>
    <property type="match status" value="1"/>
</dbReference>
<evidence type="ECO:0000256" key="9">
    <source>
        <dbReference type="ARBA" id="ARBA00048220"/>
    </source>
</evidence>
<dbReference type="PROSITE" id="PS51160">
    <property type="entry name" value="ACYLPHOSPHATASE_3"/>
    <property type="match status" value="1"/>
</dbReference>
<evidence type="ECO:0000256" key="8">
    <source>
        <dbReference type="ARBA" id="ARBA00047645"/>
    </source>
</evidence>
<evidence type="ECO:0000256" key="2">
    <source>
        <dbReference type="ARBA" id="ARBA00005614"/>
    </source>
</evidence>
<dbReference type="InterPro" id="IPR004421">
    <property type="entry name" value="Carbamoyltransferase_HypF"/>
</dbReference>
<accession>A0A7W8CW60</accession>
<comment type="caution">
    <text evidence="14">The sequence shown here is derived from an EMBL/GenBank/DDBJ whole genome shotgun (WGS) entry which is preliminary data.</text>
</comment>
<evidence type="ECO:0000259" key="12">
    <source>
        <dbReference type="PROSITE" id="PS51160"/>
    </source>
</evidence>
<dbReference type="AlphaFoldDB" id="A0A7W8CW60"/>
<dbReference type="InterPro" id="IPR011125">
    <property type="entry name" value="Znf_HypF"/>
</dbReference>
<dbReference type="EMBL" id="JACHHK010000001">
    <property type="protein sequence ID" value="MBB5182069.1"/>
    <property type="molecule type" value="Genomic_DNA"/>
</dbReference>
<dbReference type="PANTHER" id="PTHR42959">
    <property type="entry name" value="CARBAMOYLTRANSFERASE"/>
    <property type="match status" value="1"/>
</dbReference>
<dbReference type="Proteomes" id="UP000539953">
    <property type="component" value="Unassembled WGS sequence"/>
</dbReference>
<dbReference type="Gene3D" id="3.30.420.360">
    <property type="match status" value="1"/>
</dbReference>
<evidence type="ECO:0000256" key="10">
    <source>
        <dbReference type="PIRNR" id="PIRNR006256"/>
    </source>
</evidence>
<evidence type="ECO:0000256" key="5">
    <source>
        <dbReference type="ARBA" id="ARBA00022723"/>
    </source>
</evidence>
<dbReference type="InterPro" id="IPR001792">
    <property type="entry name" value="Acylphosphatase-like_dom"/>
</dbReference>
<evidence type="ECO:0000313" key="14">
    <source>
        <dbReference type="EMBL" id="MBB5182069.1"/>
    </source>
</evidence>
<feature type="domain" description="YrdC-like" evidence="13">
    <location>
        <begin position="195"/>
        <end position="385"/>
    </location>
</feature>
<keyword evidence="4" id="KW-0436">Ligase</keyword>
<dbReference type="Pfam" id="PF01300">
    <property type="entry name" value="Sua5_yciO_yrdC"/>
    <property type="match status" value="1"/>
</dbReference>
<evidence type="ECO:0000256" key="4">
    <source>
        <dbReference type="ARBA" id="ARBA00022598"/>
    </source>
</evidence>
<dbReference type="Gene3D" id="3.90.870.50">
    <property type="match status" value="1"/>
</dbReference>
<organism evidence="14 15">
    <name type="scientific">Catenisphaera adipataccumulans</name>
    <dbReference type="NCBI Taxonomy" id="700500"/>
    <lineage>
        <taxon>Bacteria</taxon>
        <taxon>Bacillati</taxon>
        <taxon>Bacillota</taxon>
        <taxon>Erysipelotrichia</taxon>
        <taxon>Erysipelotrichales</taxon>
        <taxon>Erysipelotrichaceae</taxon>
        <taxon>Catenisphaera</taxon>
    </lineage>
</organism>
<dbReference type="Pfam" id="PF22521">
    <property type="entry name" value="HypF_C_2"/>
    <property type="match status" value="1"/>
</dbReference>
<evidence type="ECO:0000256" key="7">
    <source>
        <dbReference type="ARBA" id="ARBA00022833"/>
    </source>
</evidence>
<gene>
    <name evidence="14" type="ORF">HNQ47_000072</name>
</gene>
<name>A0A7W8CW60_9FIRM</name>
<dbReference type="InterPro" id="IPR041440">
    <property type="entry name" value="HypF_C"/>
</dbReference>
<dbReference type="Pfam" id="PF00708">
    <property type="entry name" value="Acylphosphatase"/>
    <property type="match status" value="1"/>
</dbReference>
<keyword evidence="5" id="KW-0479">Metal-binding</keyword>
<dbReference type="PROSITE" id="PS51163">
    <property type="entry name" value="YRDC"/>
    <property type="match status" value="1"/>
</dbReference>
<dbReference type="SUPFAM" id="SSF54975">
    <property type="entry name" value="Acylphosphatase/BLUF domain-like"/>
    <property type="match status" value="1"/>
</dbReference>
<dbReference type="RefSeq" id="WP_183326477.1">
    <property type="nucleotide sequence ID" value="NZ_JACHHK010000001.1"/>
</dbReference>
<dbReference type="GO" id="GO:0003725">
    <property type="term" value="F:double-stranded RNA binding"/>
    <property type="evidence" value="ECO:0007669"/>
    <property type="project" value="InterPro"/>
</dbReference>
<dbReference type="InterPro" id="IPR017968">
    <property type="entry name" value="Acylphosphatase_CS"/>
</dbReference>
<evidence type="ECO:0000259" key="13">
    <source>
        <dbReference type="PROSITE" id="PS51163"/>
    </source>
</evidence>
<keyword evidence="6" id="KW-0863">Zinc-finger</keyword>
<dbReference type="GO" id="GO:0016743">
    <property type="term" value="F:carboxyl- or carbamoyltransferase activity"/>
    <property type="evidence" value="ECO:0007669"/>
    <property type="project" value="UniProtKB-UniRule"/>
</dbReference>
<dbReference type="GO" id="GO:0016874">
    <property type="term" value="F:ligase activity"/>
    <property type="evidence" value="ECO:0007669"/>
    <property type="project" value="UniProtKB-UniRule"/>
</dbReference>
<comment type="caution">
    <text evidence="11">Lacks conserved residue(s) required for the propagation of feature annotation.</text>
</comment>
<comment type="similarity">
    <text evidence="3 10">Belongs to the carbamoyltransferase HypF family.</text>
</comment>
<evidence type="ECO:0000256" key="1">
    <source>
        <dbReference type="ARBA" id="ARBA00004711"/>
    </source>
</evidence>
<dbReference type="EC" id="6.2.-.-" evidence="10"/>
<dbReference type="Gene3D" id="3.30.420.40">
    <property type="match status" value="1"/>
</dbReference>